<dbReference type="CDD" id="cd06529">
    <property type="entry name" value="S24_LexA-like"/>
    <property type="match status" value="1"/>
</dbReference>
<evidence type="ECO:0000256" key="4">
    <source>
        <dbReference type="ARBA" id="ARBA00023125"/>
    </source>
</evidence>
<dbReference type="SMART" id="SM00530">
    <property type="entry name" value="HTH_XRE"/>
    <property type="match status" value="1"/>
</dbReference>
<dbReference type="GO" id="GO:0004252">
    <property type="term" value="F:serine-type endopeptidase activity"/>
    <property type="evidence" value="ECO:0007669"/>
    <property type="project" value="InterPro"/>
</dbReference>
<dbReference type="CDD" id="cd00093">
    <property type="entry name" value="HTH_XRE"/>
    <property type="match status" value="1"/>
</dbReference>
<dbReference type="GO" id="GO:0003677">
    <property type="term" value="F:DNA binding"/>
    <property type="evidence" value="ECO:0007669"/>
    <property type="project" value="UniProtKB-KW"/>
</dbReference>
<dbReference type="Pfam" id="PF01381">
    <property type="entry name" value="HTH_3"/>
    <property type="match status" value="1"/>
</dbReference>
<reference evidence="7 8" key="1">
    <citation type="submission" date="2020-02" db="EMBL/GenBank/DDBJ databases">
        <title>Genomic and physiological characterization of two novel Nitrospinaceae genera.</title>
        <authorList>
            <person name="Mueller A.J."/>
            <person name="Jung M.-Y."/>
            <person name="Strachan C.R."/>
            <person name="Herbold C.W."/>
            <person name="Kirkegaard R.H."/>
            <person name="Daims H."/>
        </authorList>
    </citation>
    <scope>NUCLEOTIDE SEQUENCE [LARGE SCALE GENOMIC DNA]</scope>
    <source>
        <strain evidence="7">EB</strain>
    </source>
</reference>
<keyword evidence="5" id="KW-0804">Transcription</keyword>
<name>A0A7T0BVL6_9BACT</name>
<dbReference type="EMBL" id="CP048685">
    <property type="protein sequence ID" value="QPJ61632.1"/>
    <property type="molecule type" value="Genomic_DNA"/>
</dbReference>
<dbReference type="PROSITE" id="PS50943">
    <property type="entry name" value="HTH_CROC1"/>
    <property type="match status" value="1"/>
</dbReference>
<dbReference type="PANTHER" id="PTHR40661:SF3">
    <property type="entry name" value="FELS-1 PROPHAGE TRANSCRIPTIONAL REGULATOR"/>
    <property type="match status" value="1"/>
</dbReference>
<sequence length="223" mass="24571">MNFSHKLKKARKLKGLNQRELALALVREGRKASPQQISNWEKGTYSPSGKNLQALCKVLGVGMECFQDDSADSAGNVLGFDQGEGVPGQFSMVEKKKGAISAGTGLIASNEMDFQLAFRNDWLEKFGGVRQLFVMRVEGDSMEPTLVENDIVLINKNEITVGPGGGIFAIKWGELLLVKRLQLNPSSGKISIISDNSKYRATTESQDAFKIEGRVIWFGRETR</sequence>
<feature type="domain" description="HTH cro/C1-type" evidence="6">
    <location>
        <begin position="7"/>
        <end position="73"/>
    </location>
</feature>
<gene>
    <name evidence="7" type="ORF">G3M70_06925</name>
</gene>
<evidence type="ECO:0000256" key="3">
    <source>
        <dbReference type="ARBA" id="ARBA00023015"/>
    </source>
</evidence>
<dbReference type="Gene3D" id="2.10.109.10">
    <property type="entry name" value="Umud Fragment, subunit A"/>
    <property type="match status" value="1"/>
</dbReference>
<evidence type="ECO:0000313" key="7">
    <source>
        <dbReference type="EMBL" id="QPJ61632.1"/>
    </source>
</evidence>
<dbReference type="PROSITE" id="PS00501">
    <property type="entry name" value="SPASE_I_1"/>
    <property type="match status" value="1"/>
</dbReference>
<organism evidence="7 8">
    <name type="scientific">Candidatus Nitronauta litoralis</name>
    <dbReference type="NCBI Taxonomy" id="2705533"/>
    <lineage>
        <taxon>Bacteria</taxon>
        <taxon>Pseudomonadati</taxon>
        <taxon>Nitrospinota/Tectimicrobiota group</taxon>
        <taxon>Nitrospinota</taxon>
        <taxon>Nitrospinia</taxon>
        <taxon>Nitrospinales</taxon>
        <taxon>Nitrospinaceae</taxon>
        <taxon>Candidatus Nitronauta</taxon>
    </lineage>
</organism>
<protein>
    <submittedName>
        <fullName evidence="7">Helix-turn-helix domain-containing protein</fullName>
    </submittedName>
</protein>
<keyword evidence="4" id="KW-0238">DNA-binding</keyword>
<dbReference type="InterPro" id="IPR039418">
    <property type="entry name" value="LexA-like"/>
</dbReference>
<dbReference type="Gene3D" id="1.10.260.40">
    <property type="entry name" value="lambda repressor-like DNA-binding domains"/>
    <property type="match status" value="1"/>
</dbReference>
<evidence type="ECO:0000256" key="2">
    <source>
        <dbReference type="ARBA" id="ARBA00022801"/>
    </source>
</evidence>
<dbReference type="InterPro" id="IPR015927">
    <property type="entry name" value="Peptidase_S24_S26A/B/C"/>
</dbReference>
<dbReference type="PANTHER" id="PTHR40661">
    <property type="match status" value="1"/>
</dbReference>
<dbReference type="InterPro" id="IPR010982">
    <property type="entry name" value="Lambda_DNA-bd_dom_sf"/>
</dbReference>
<accession>A0A7T0BVL6</accession>
<dbReference type="GO" id="GO:0006508">
    <property type="term" value="P:proteolysis"/>
    <property type="evidence" value="ECO:0007669"/>
    <property type="project" value="UniProtKB-KW"/>
</dbReference>
<dbReference type="SUPFAM" id="SSF47413">
    <property type="entry name" value="lambda repressor-like DNA-binding domains"/>
    <property type="match status" value="1"/>
</dbReference>
<evidence type="ECO:0000313" key="8">
    <source>
        <dbReference type="Proteomes" id="UP000594688"/>
    </source>
</evidence>
<evidence type="ECO:0000259" key="6">
    <source>
        <dbReference type="PROSITE" id="PS50943"/>
    </source>
</evidence>
<evidence type="ECO:0000256" key="1">
    <source>
        <dbReference type="ARBA" id="ARBA00022670"/>
    </source>
</evidence>
<dbReference type="Pfam" id="PF00717">
    <property type="entry name" value="Peptidase_S24"/>
    <property type="match status" value="1"/>
</dbReference>
<dbReference type="AlphaFoldDB" id="A0A7T0BVL6"/>
<keyword evidence="2" id="KW-0378">Hydrolase</keyword>
<dbReference type="InterPro" id="IPR019756">
    <property type="entry name" value="Pept_S26A_signal_pept_1_Ser-AS"/>
</dbReference>
<dbReference type="SUPFAM" id="SSF51306">
    <property type="entry name" value="LexA/Signal peptidase"/>
    <property type="match status" value="1"/>
</dbReference>
<keyword evidence="3" id="KW-0805">Transcription regulation</keyword>
<dbReference type="InterPro" id="IPR036286">
    <property type="entry name" value="LexA/Signal_pep-like_sf"/>
</dbReference>
<dbReference type="GO" id="GO:0016020">
    <property type="term" value="C:membrane"/>
    <property type="evidence" value="ECO:0007669"/>
    <property type="project" value="InterPro"/>
</dbReference>
<proteinExistence type="predicted"/>
<evidence type="ECO:0000256" key="5">
    <source>
        <dbReference type="ARBA" id="ARBA00023163"/>
    </source>
</evidence>
<keyword evidence="1" id="KW-0645">Protease</keyword>
<dbReference type="KEGG" id="nli:G3M70_06925"/>
<dbReference type="Proteomes" id="UP000594688">
    <property type="component" value="Chromosome"/>
</dbReference>
<dbReference type="InterPro" id="IPR001387">
    <property type="entry name" value="Cro/C1-type_HTH"/>
</dbReference>